<sequence>MRKTAIRGVILQKITEYYCATGTATTVKQLAIETGFRPQNINRMVKSMAKAKQLTIIGGYKRRQVKFLLPMNALIAPGFFRLAPKDTKHDKYLRPDEVQIGIVAIQLKSFFERNIQMASLGNTYAKWKMNRV</sequence>
<dbReference type="KEGG" id="tpx:Turpa_0549"/>
<keyword evidence="2" id="KW-1185">Reference proteome</keyword>
<protein>
    <submittedName>
        <fullName evidence="1">Uncharacterized protein</fullName>
    </submittedName>
</protein>
<reference evidence="1 2" key="1">
    <citation type="submission" date="2012-06" db="EMBL/GenBank/DDBJ databases">
        <title>The complete chromosome of genome of Turneriella parva DSM 21527.</title>
        <authorList>
            <consortium name="US DOE Joint Genome Institute (JGI-PGF)"/>
            <person name="Lucas S."/>
            <person name="Han J."/>
            <person name="Lapidus A."/>
            <person name="Bruce D."/>
            <person name="Goodwin L."/>
            <person name="Pitluck S."/>
            <person name="Peters L."/>
            <person name="Kyrpides N."/>
            <person name="Mavromatis K."/>
            <person name="Ivanova N."/>
            <person name="Mikhailova N."/>
            <person name="Chertkov O."/>
            <person name="Detter J.C."/>
            <person name="Tapia R."/>
            <person name="Han C."/>
            <person name="Land M."/>
            <person name="Hauser L."/>
            <person name="Markowitz V."/>
            <person name="Cheng J.-F."/>
            <person name="Hugenholtz P."/>
            <person name="Woyke T."/>
            <person name="Wu D."/>
            <person name="Gronow S."/>
            <person name="Wellnitz S."/>
            <person name="Brambilla E."/>
            <person name="Klenk H.-P."/>
            <person name="Eisen J.A."/>
        </authorList>
    </citation>
    <scope>NUCLEOTIDE SEQUENCE [LARGE SCALE GENOMIC DNA]</scope>
    <source>
        <strain evidence="2">ATCC BAA-1111 / DSM 21527 / NCTC 11395 / H</strain>
    </source>
</reference>
<accession>I4B1P5</accession>
<dbReference type="RefSeq" id="WP_014801722.1">
    <property type="nucleotide sequence ID" value="NC_018020.1"/>
</dbReference>
<organism evidence="1 2">
    <name type="scientific">Turneriella parva (strain ATCC BAA-1111 / DSM 21527 / NCTC 11395 / H)</name>
    <name type="common">Leptospira parva</name>
    <dbReference type="NCBI Taxonomy" id="869212"/>
    <lineage>
        <taxon>Bacteria</taxon>
        <taxon>Pseudomonadati</taxon>
        <taxon>Spirochaetota</taxon>
        <taxon>Spirochaetia</taxon>
        <taxon>Leptospirales</taxon>
        <taxon>Leptospiraceae</taxon>
        <taxon>Turneriella</taxon>
    </lineage>
</organism>
<evidence type="ECO:0000313" key="2">
    <source>
        <dbReference type="Proteomes" id="UP000006048"/>
    </source>
</evidence>
<evidence type="ECO:0000313" key="1">
    <source>
        <dbReference type="EMBL" id="AFM11202.1"/>
    </source>
</evidence>
<name>I4B1P5_TURPD</name>
<dbReference type="HOGENOM" id="CLU_1916171_0_0_12"/>
<gene>
    <name evidence="1" type="ordered locus">Turpa_0549</name>
</gene>
<dbReference type="Proteomes" id="UP000006048">
    <property type="component" value="Chromosome"/>
</dbReference>
<dbReference type="EMBL" id="CP002959">
    <property type="protein sequence ID" value="AFM11202.1"/>
    <property type="molecule type" value="Genomic_DNA"/>
</dbReference>
<dbReference type="STRING" id="869212.Turpa_0549"/>
<proteinExistence type="predicted"/>
<dbReference type="AlphaFoldDB" id="I4B1P5"/>